<sequence>MSFFFGLFVLSCSKDDPEIENDILVNIAATIGFASEPSSNGEFTFTLTNAVSTATTINYTISGTATNGTDYQTIANSLSIPANTLSKSITVTVIDDSITEGDETVTITLNTTNNDVIIGSSNVATVTLSELPEAFVLSPDETYLYMVNPNATPETIALFYNLKVLSKTKFVVGQHDAFNSFYNDNVGPSDIMKTTGSDPGLLGSDFMFITDDNNDGTSSNWYHQQEEIIKSDAIEAYNKGMINTFCWHMREPYEGDYFYTSEMTQFQKDNALASILPDGANHDYYKQKLQKIADVANSMVGNDGSLVPFIFRPFHEFDGDWFWWGKDYCTPQEFITLWQFTVTYLRDVLQVNNILFAFSPDSRFFSTGEYLSRYPGDAYVDILGMDNYTDFNNQGQMALDSANEKLQILTDLAKDRVKIAALTESCFFVTPGLNNPISGFYADHLYNALSDNNVEIGYMMFWTNTTDTYCTPTPGQSSTSDFLEFVNKPRSVLQNELPNIYELPQ</sequence>
<dbReference type="PANTHER" id="PTHR40079:SF4">
    <property type="entry name" value="GH26 DOMAIN-CONTAINING PROTEIN-RELATED"/>
    <property type="match status" value="1"/>
</dbReference>
<evidence type="ECO:0000313" key="9">
    <source>
        <dbReference type="EMBL" id="REE27528.1"/>
    </source>
</evidence>
<dbReference type="SUPFAM" id="SSF51445">
    <property type="entry name" value="(Trans)glycosidases"/>
    <property type="match status" value="1"/>
</dbReference>
<dbReference type="PRINTS" id="PR00739">
    <property type="entry name" value="GLHYDRLASE26"/>
</dbReference>
<dbReference type="Proteomes" id="UP000256919">
    <property type="component" value="Unassembled WGS sequence"/>
</dbReference>
<dbReference type="AlphaFoldDB" id="A0A3D9N413"/>
<name>A0A3D9N413_9FLAO</name>
<keyword evidence="6 7" id="KW-0326">Glycosidase</keyword>
<dbReference type="InterPro" id="IPR022790">
    <property type="entry name" value="GH26_dom"/>
</dbReference>
<dbReference type="SUPFAM" id="SSF141072">
    <property type="entry name" value="CalX-like"/>
    <property type="match status" value="1"/>
</dbReference>
<dbReference type="InterPro" id="IPR003644">
    <property type="entry name" value="Calx_beta"/>
</dbReference>
<reference evidence="9 10" key="1">
    <citation type="submission" date="2018-07" db="EMBL/GenBank/DDBJ databases">
        <title>Genomic Encyclopedia of Type Strains, Phase III (KMG-III): the genomes of soil and plant-associated and newly described type strains.</title>
        <authorList>
            <person name="Whitman W."/>
        </authorList>
    </citation>
    <scope>NUCLEOTIDE SEQUENCE [LARGE SCALE GENOMIC DNA]</scope>
    <source>
        <strain evidence="9 10">CECT 7948</strain>
    </source>
</reference>
<keyword evidence="5" id="KW-0106">Calcium</keyword>
<dbReference type="GO" id="GO:0007154">
    <property type="term" value="P:cell communication"/>
    <property type="evidence" value="ECO:0007669"/>
    <property type="project" value="InterPro"/>
</dbReference>
<evidence type="ECO:0000256" key="7">
    <source>
        <dbReference type="PROSITE-ProRule" id="PRU01100"/>
    </source>
</evidence>
<keyword evidence="3" id="KW-0677">Repeat</keyword>
<dbReference type="Pfam" id="PF03160">
    <property type="entry name" value="Calx-beta"/>
    <property type="match status" value="1"/>
</dbReference>
<dbReference type="InterPro" id="IPR000805">
    <property type="entry name" value="Glyco_hydro_26"/>
</dbReference>
<dbReference type="InterPro" id="IPR038081">
    <property type="entry name" value="CalX-like_sf"/>
</dbReference>
<comment type="caution">
    <text evidence="9">The sequence shown here is derived from an EMBL/GenBank/DDBJ whole genome shotgun (WGS) entry which is preliminary data.</text>
</comment>
<evidence type="ECO:0000259" key="8">
    <source>
        <dbReference type="PROSITE" id="PS51764"/>
    </source>
</evidence>
<accession>A0A3D9N413</accession>
<dbReference type="EMBL" id="QREI01000001">
    <property type="protein sequence ID" value="REE27528.1"/>
    <property type="molecule type" value="Genomic_DNA"/>
</dbReference>
<keyword evidence="4 7" id="KW-0378">Hydrolase</keyword>
<dbReference type="InterPro" id="IPR017853">
    <property type="entry name" value="GH"/>
</dbReference>
<comment type="similarity">
    <text evidence="1 7">Belongs to the glycosyl hydrolase 26 family.</text>
</comment>
<gene>
    <name evidence="9" type="ORF">DFQ09_101361</name>
</gene>
<keyword evidence="2" id="KW-0732">Signal</keyword>
<dbReference type="GO" id="GO:0006080">
    <property type="term" value="P:substituted mannan metabolic process"/>
    <property type="evidence" value="ECO:0007669"/>
    <property type="project" value="InterPro"/>
</dbReference>
<dbReference type="SMART" id="SM00237">
    <property type="entry name" value="Calx_beta"/>
    <property type="match status" value="1"/>
</dbReference>
<evidence type="ECO:0000256" key="5">
    <source>
        <dbReference type="ARBA" id="ARBA00022837"/>
    </source>
</evidence>
<dbReference type="GO" id="GO:0016985">
    <property type="term" value="F:mannan endo-1,4-beta-mannosidase activity"/>
    <property type="evidence" value="ECO:0007669"/>
    <property type="project" value="InterPro"/>
</dbReference>
<feature type="active site" description="Nucleophile" evidence="7">
    <location>
        <position position="424"/>
    </location>
</feature>
<feature type="active site" description="Proton donor" evidence="7">
    <location>
        <position position="316"/>
    </location>
</feature>
<evidence type="ECO:0000256" key="2">
    <source>
        <dbReference type="ARBA" id="ARBA00022729"/>
    </source>
</evidence>
<dbReference type="GO" id="GO:0016020">
    <property type="term" value="C:membrane"/>
    <property type="evidence" value="ECO:0007669"/>
    <property type="project" value="InterPro"/>
</dbReference>
<evidence type="ECO:0000256" key="6">
    <source>
        <dbReference type="ARBA" id="ARBA00023295"/>
    </source>
</evidence>
<evidence type="ECO:0000256" key="4">
    <source>
        <dbReference type="ARBA" id="ARBA00022801"/>
    </source>
</evidence>
<dbReference type="Pfam" id="PF02156">
    <property type="entry name" value="Glyco_hydro_26"/>
    <property type="match status" value="1"/>
</dbReference>
<dbReference type="PANTHER" id="PTHR40079">
    <property type="entry name" value="MANNAN ENDO-1,4-BETA-MANNOSIDASE E-RELATED"/>
    <property type="match status" value="1"/>
</dbReference>
<proteinExistence type="inferred from homology"/>
<dbReference type="PROSITE" id="PS51764">
    <property type="entry name" value="GH26"/>
    <property type="match status" value="1"/>
</dbReference>
<keyword evidence="10" id="KW-1185">Reference proteome</keyword>
<protein>
    <submittedName>
        <fullName evidence="9">Mannan endo-1,4-beta-mannosidase</fullName>
    </submittedName>
</protein>
<dbReference type="Gene3D" id="3.20.20.80">
    <property type="entry name" value="Glycosidases"/>
    <property type="match status" value="1"/>
</dbReference>
<evidence type="ECO:0000313" key="10">
    <source>
        <dbReference type="Proteomes" id="UP000256919"/>
    </source>
</evidence>
<dbReference type="Gene3D" id="2.60.40.2030">
    <property type="match status" value="1"/>
</dbReference>
<evidence type="ECO:0000256" key="3">
    <source>
        <dbReference type="ARBA" id="ARBA00022737"/>
    </source>
</evidence>
<feature type="domain" description="GH26" evidence="8">
    <location>
        <begin position="153"/>
        <end position="495"/>
    </location>
</feature>
<organism evidence="9 10">
    <name type="scientific">Winogradskyella pacifica</name>
    <dbReference type="NCBI Taxonomy" id="664642"/>
    <lineage>
        <taxon>Bacteria</taxon>
        <taxon>Pseudomonadati</taxon>
        <taxon>Bacteroidota</taxon>
        <taxon>Flavobacteriia</taxon>
        <taxon>Flavobacteriales</taxon>
        <taxon>Flavobacteriaceae</taxon>
        <taxon>Winogradskyella</taxon>
    </lineage>
</organism>
<evidence type="ECO:0000256" key="1">
    <source>
        <dbReference type="ARBA" id="ARBA00007754"/>
    </source>
</evidence>